<proteinExistence type="predicted"/>
<keyword evidence="1" id="KW-1185">Reference proteome</keyword>
<organism evidence="1 2">
    <name type="scientific">Nicrophorus vespilloides</name>
    <name type="common">Boreal carrion beetle</name>
    <dbReference type="NCBI Taxonomy" id="110193"/>
    <lineage>
        <taxon>Eukaryota</taxon>
        <taxon>Metazoa</taxon>
        <taxon>Ecdysozoa</taxon>
        <taxon>Arthropoda</taxon>
        <taxon>Hexapoda</taxon>
        <taxon>Insecta</taxon>
        <taxon>Pterygota</taxon>
        <taxon>Neoptera</taxon>
        <taxon>Endopterygota</taxon>
        <taxon>Coleoptera</taxon>
        <taxon>Polyphaga</taxon>
        <taxon>Staphyliniformia</taxon>
        <taxon>Silphidae</taxon>
        <taxon>Nicrophorinae</taxon>
        <taxon>Nicrophorus</taxon>
    </lineage>
</organism>
<evidence type="ECO:0000313" key="2">
    <source>
        <dbReference type="RefSeq" id="XP_017770805.1"/>
    </source>
</evidence>
<dbReference type="GeneID" id="108558408"/>
<dbReference type="Proteomes" id="UP000695000">
    <property type="component" value="Unplaced"/>
</dbReference>
<protein>
    <submittedName>
        <fullName evidence="2">Uncharacterized protein LOC108558408</fullName>
    </submittedName>
</protein>
<dbReference type="RefSeq" id="XP_017770805.1">
    <property type="nucleotide sequence ID" value="XM_017915316.1"/>
</dbReference>
<name>A0ABM1M8A5_NICVS</name>
<gene>
    <name evidence="2" type="primary">LOC108558408</name>
</gene>
<evidence type="ECO:0000313" key="1">
    <source>
        <dbReference type="Proteomes" id="UP000695000"/>
    </source>
</evidence>
<reference evidence="2" key="1">
    <citation type="submission" date="2025-08" db="UniProtKB">
        <authorList>
            <consortium name="RefSeq"/>
        </authorList>
    </citation>
    <scope>IDENTIFICATION</scope>
    <source>
        <tissue evidence="2">Whole Larva</tissue>
    </source>
</reference>
<accession>A0ABM1M8A5</accession>
<sequence length="315" mass="34418">MDQFVTTYRKDFLWPYVRSFGLKPDNGPQFGGHGDMCACQCSQEDEQKLLGPNVLEQDAYQKLGPSAPLMDPKLYPARVGPAPENDTQRFNQPNVFLEKLRMKYPFLYEVLRTTAPDDLISRINRDRLRTTYEVDYCHLNEYPSAPYDELIRAAGLKGGPVCSEPVRLPGDPCRPNQKPIAFRPGALPNATKIDKISNSTKCGAVGGGGGSGGAGGFGSSGGSGGQNSSGAPGIGGAISMGTTEYQDAISKLGELIIRDKIHIKKRNRGILSWNPFNKEHVNGDDSLNKWGKMIYRDQKHSHGARSSGRTALSRK</sequence>